<dbReference type="SUPFAM" id="SSF51905">
    <property type="entry name" value="FAD/NAD(P)-binding domain"/>
    <property type="match status" value="2"/>
</dbReference>
<feature type="domain" description="FAD/NAD(P)-binding" evidence="7">
    <location>
        <begin position="1"/>
        <end position="290"/>
    </location>
</feature>
<dbReference type="PANTHER" id="PTHR42913">
    <property type="entry name" value="APOPTOSIS-INDUCING FACTOR 1"/>
    <property type="match status" value="1"/>
</dbReference>
<sequence length="523" mass="53898">MRVAVFGAGYAGLTVARRLERALSPEADLVVVDESTDHLVQHELHRLIRYPDLESAITVPLDNILSRARLRQATVTDIDAEEGTATLDAADGTETLEYDLAAVCLGAETAFYGLDGVEAYATPLKTTDDARTIRDHALRNPGGTAVVGGGGLSGIQAAGELAALSDAEGLDLDVRIVEMADRIAPGFDAAFADAVRDELVARGVTIETGVAVDAADEGTVHLEDGRSLDADIFVWTGGIRGPDALGGERRPTARDLQISDSTFVVGDAAAVTDENGQAVPASAQTAVRQARVAATNIAALAGADEEPGGSVTVPVSEEGEAPEPAVAETTTESRPSLSVYEPETAGWVVSVGDGAVAQVGPFVFSGEPAKAAKAAIGAGHLGSVGAIRQASELVAEELGWPTAGGSLDGFDGTPSDVLPTDPGSPSELGDPGLSLLGQVDRLFGEESVDLTSLTRPTDRSYPGSAIRQLQETVFDSLDLLSGGTDRRADGETGRTHAVDIDVVEEADRDHSEDDTGSEAGGEN</sequence>
<comment type="cofactor">
    <cofactor evidence="1">
        <name>FAD</name>
        <dbReference type="ChEBI" id="CHEBI:57692"/>
    </cofactor>
</comment>
<dbReference type="GO" id="GO:0019646">
    <property type="term" value="P:aerobic electron transport chain"/>
    <property type="evidence" value="ECO:0007669"/>
    <property type="project" value="TreeGrafter"/>
</dbReference>
<feature type="region of interest" description="Disordered" evidence="6">
    <location>
        <begin position="304"/>
        <end position="336"/>
    </location>
</feature>
<gene>
    <name evidence="8" type="ORF">GRX03_16055</name>
</gene>
<dbReference type="InterPro" id="IPR051169">
    <property type="entry name" value="NADH-Q_oxidoreductase"/>
</dbReference>
<evidence type="ECO:0000313" key="8">
    <source>
        <dbReference type="EMBL" id="MXR53111.1"/>
    </source>
</evidence>
<keyword evidence="4" id="KW-0274">FAD</keyword>
<dbReference type="PANTHER" id="PTHR42913:SF3">
    <property type="entry name" value="64 KDA MITOCHONDRIAL NADH DEHYDROGENASE (EUROFUNG)"/>
    <property type="match status" value="1"/>
</dbReference>
<feature type="region of interest" description="Disordered" evidence="6">
    <location>
        <begin position="481"/>
        <end position="523"/>
    </location>
</feature>
<evidence type="ECO:0000256" key="4">
    <source>
        <dbReference type="ARBA" id="ARBA00022827"/>
    </source>
</evidence>
<dbReference type="InterPro" id="IPR023753">
    <property type="entry name" value="FAD/NAD-binding_dom"/>
</dbReference>
<evidence type="ECO:0000259" key="7">
    <source>
        <dbReference type="Pfam" id="PF07992"/>
    </source>
</evidence>
<accession>A0A6B0TCZ4</accession>
<evidence type="ECO:0000256" key="3">
    <source>
        <dbReference type="ARBA" id="ARBA00022630"/>
    </source>
</evidence>
<comment type="caution">
    <text evidence="8">The sequence shown here is derived from an EMBL/GenBank/DDBJ whole genome shotgun (WGS) entry which is preliminary data.</text>
</comment>
<protein>
    <submittedName>
        <fullName evidence="8">FAD-dependent oxidoreductase</fullName>
    </submittedName>
</protein>
<feature type="region of interest" description="Disordered" evidence="6">
    <location>
        <begin position="409"/>
        <end position="430"/>
    </location>
</feature>
<dbReference type="Pfam" id="PF07992">
    <property type="entry name" value="Pyr_redox_2"/>
    <property type="match status" value="1"/>
</dbReference>
<name>A0A6B0TCZ4_9EURY</name>
<feature type="compositionally biased region" description="Basic and acidic residues" evidence="6">
    <location>
        <begin position="484"/>
        <end position="513"/>
    </location>
</feature>
<dbReference type="Proteomes" id="UP000466535">
    <property type="component" value="Unassembled WGS sequence"/>
</dbReference>
<evidence type="ECO:0000256" key="6">
    <source>
        <dbReference type="SAM" id="MobiDB-lite"/>
    </source>
</evidence>
<comment type="similarity">
    <text evidence="2">Belongs to the NADH dehydrogenase family.</text>
</comment>
<dbReference type="InterPro" id="IPR036188">
    <property type="entry name" value="FAD/NAD-bd_sf"/>
</dbReference>
<dbReference type="AlphaFoldDB" id="A0A6B0TCZ4"/>
<dbReference type="GO" id="GO:0003955">
    <property type="term" value="F:NAD(P)H dehydrogenase (quinone) activity"/>
    <property type="evidence" value="ECO:0007669"/>
    <property type="project" value="TreeGrafter"/>
</dbReference>
<dbReference type="OrthoDB" id="38899at2157"/>
<evidence type="ECO:0000256" key="1">
    <source>
        <dbReference type="ARBA" id="ARBA00001974"/>
    </source>
</evidence>
<dbReference type="EMBL" id="WUUT01000008">
    <property type="protein sequence ID" value="MXR53111.1"/>
    <property type="molecule type" value="Genomic_DNA"/>
</dbReference>
<feature type="compositionally biased region" description="Low complexity" evidence="6">
    <location>
        <begin position="322"/>
        <end position="332"/>
    </location>
</feature>
<reference evidence="8 9" key="1">
    <citation type="submission" date="2019-12" db="EMBL/GenBank/DDBJ databases">
        <title>Isolation and characterization of three novel carbon monoxide-oxidizing members of Halobacteria from salione crusts and soils.</title>
        <authorList>
            <person name="Myers M.R."/>
            <person name="King G.M."/>
        </authorList>
    </citation>
    <scope>NUCLEOTIDE SEQUENCE [LARGE SCALE GENOMIC DNA]</scope>
    <source>
        <strain evidence="8 9">WSH3</strain>
    </source>
</reference>
<dbReference type="RefSeq" id="WP_159765431.1">
    <property type="nucleotide sequence ID" value="NZ_WUUT01000008.1"/>
</dbReference>
<organism evidence="8 9">
    <name type="scientific">Halovenus carboxidivorans</name>
    <dbReference type="NCBI Taxonomy" id="2692199"/>
    <lineage>
        <taxon>Archaea</taxon>
        <taxon>Methanobacteriati</taxon>
        <taxon>Methanobacteriota</taxon>
        <taxon>Stenosarchaea group</taxon>
        <taxon>Halobacteria</taxon>
        <taxon>Halobacteriales</taxon>
        <taxon>Haloarculaceae</taxon>
        <taxon>Halovenus</taxon>
    </lineage>
</organism>
<keyword evidence="5" id="KW-0560">Oxidoreductase</keyword>
<evidence type="ECO:0000313" key="9">
    <source>
        <dbReference type="Proteomes" id="UP000466535"/>
    </source>
</evidence>
<evidence type="ECO:0000256" key="5">
    <source>
        <dbReference type="ARBA" id="ARBA00023002"/>
    </source>
</evidence>
<proteinExistence type="inferred from homology"/>
<dbReference type="Gene3D" id="3.50.50.100">
    <property type="match status" value="1"/>
</dbReference>
<keyword evidence="3" id="KW-0285">Flavoprotein</keyword>
<keyword evidence="9" id="KW-1185">Reference proteome</keyword>
<evidence type="ECO:0000256" key="2">
    <source>
        <dbReference type="ARBA" id="ARBA00005272"/>
    </source>
</evidence>